<dbReference type="Gene3D" id="3.40.50.150">
    <property type="entry name" value="Vaccinia Virus protein VP39"/>
    <property type="match status" value="1"/>
</dbReference>
<evidence type="ECO:0000313" key="7">
    <source>
        <dbReference type="Proteomes" id="UP000325372"/>
    </source>
</evidence>
<comment type="caution">
    <text evidence="6">The sequence shown here is derived from an EMBL/GenBank/DDBJ whole genome shotgun (WGS) entry which is preliminary data.</text>
</comment>
<keyword evidence="7" id="KW-1185">Reference proteome</keyword>
<gene>
    <name evidence="5 6" type="primary">ubiG</name>
    <name evidence="6" type="ORF">F3N42_06770</name>
</gene>
<feature type="binding site" evidence="5">
    <location>
        <position position="38"/>
    </location>
    <ligand>
        <name>S-adenosyl-L-methionine</name>
        <dbReference type="ChEBI" id="CHEBI:59789"/>
    </ligand>
</feature>
<proteinExistence type="inferred from homology"/>
<reference evidence="6 7" key="1">
    <citation type="submission" date="2019-09" db="EMBL/GenBank/DDBJ databases">
        <title>Wenzhouxiangella sp. Genome sequencing and assembly.</title>
        <authorList>
            <person name="Zhang R."/>
        </authorList>
    </citation>
    <scope>NUCLEOTIDE SEQUENCE [LARGE SCALE GENOMIC DNA]</scope>
    <source>
        <strain evidence="6 7">W260</strain>
    </source>
</reference>
<dbReference type="Pfam" id="PF13489">
    <property type="entry name" value="Methyltransf_23"/>
    <property type="match status" value="1"/>
</dbReference>
<organism evidence="6 7">
    <name type="scientific">Marinihelvus fidelis</name>
    <dbReference type="NCBI Taxonomy" id="2613842"/>
    <lineage>
        <taxon>Bacteria</taxon>
        <taxon>Pseudomonadati</taxon>
        <taxon>Pseudomonadota</taxon>
        <taxon>Gammaproteobacteria</taxon>
        <taxon>Chromatiales</taxon>
        <taxon>Wenzhouxiangellaceae</taxon>
        <taxon>Marinihelvus</taxon>
    </lineage>
</organism>
<name>A0A5N0TA36_9GAMM</name>
<evidence type="ECO:0000256" key="2">
    <source>
        <dbReference type="ARBA" id="ARBA00022679"/>
    </source>
</evidence>
<comment type="pathway">
    <text evidence="5">Cofactor biosynthesis; ubiquinone biosynthesis.</text>
</comment>
<evidence type="ECO:0000256" key="4">
    <source>
        <dbReference type="ARBA" id="ARBA00022691"/>
    </source>
</evidence>
<comment type="function">
    <text evidence="5">O-methyltransferase that catalyzes the 2 O-methylation steps in the ubiquinone biosynthetic pathway.</text>
</comment>
<dbReference type="RefSeq" id="WP_150863665.1">
    <property type="nucleotide sequence ID" value="NZ_VYXP01000004.1"/>
</dbReference>
<comment type="catalytic activity">
    <reaction evidence="5">
        <text>a 3-demethylubiquinol + S-adenosyl-L-methionine = a ubiquinol + S-adenosyl-L-homocysteine + H(+)</text>
        <dbReference type="Rhea" id="RHEA:44380"/>
        <dbReference type="Rhea" id="RHEA-COMP:9566"/>
        <dbReference type="Rhea" id="RHEA-COMP:10914"/>
        <dbReference type="ChEBI" id="CHEBI:15378"/>
        <dbReference type="ChEBI" id="CHEBI:17976"/>
        <dbReference type="ChEBI" id="CHEBI:57856"/>
        <dbReference type="ChEBI" id="CHEBI:59789"/>
        <dbReference type="ChEBI" id="CHEBI:84422"/>
        <dbReference type="EC" id="2.1.1.64"/>
    </reaction>
</comment>
<dbReference type="FunFam" id="3.40.50.150:FF:000028">
    <property type="entry name" value="Ubiquinone biosynthesis O-methyltransferase"/>
    <property type="match status" value="1"/>
</dbReference>
<dbReference type="GO" id="GO:0010420">
    <property type="term" value="F:polyprenyldihydroxybenzoate methyltransferase activity"/>
    <property type="evidence" value="ECO:0007669"/>
    <property type="project" value="InterPro"/>
</dbReference>
<dbReference type="InterPro" id="IPR010233">
    <property type="entry name" value="UbiG_MeTrfase"/>
</dbReference>
<comment type="catalytic activity">
    <reaction evidence="5">
        <text>a 3-(all-trans-polyprenyl)benzene-1,2-diol + S-adenosyl-L-methionine = a 2-methoxy-6-(all-trans-polyprenyl)phenol + S-adenosyl-L-homocysteine + H(+)</text>
        <dbReference type="Rhea" id="RHEA:31411"/>
        <dbReference type="Rhea" id="RHEA-COMP:9550"/>
        <dbReference type="Rhea" id="RHEA-COMP:9551"/>
        <dbReference type="ChEBI" id="CHEBI:15378"/>
        <dbReference type="ChEBI" id="CHEBI:57856"/>
        <dbReference type="ChEBI" id="CHEBI:59789"/>
        <dbReference type="ChEBI" id="CHEBI:62729"/>
        <dbReference type="ChEBI" id="CHEBI:62731"/>
        <dbReference type="EC" id="2.1.1.222"/>
    </reaction>
</comment>
<dbReference type="EC" id="2.1.1.222" evidence="5"/>
<dbReference type="UniPathway" id="UPA00232"/>
<dbReference type="PANTHER" id="PTHR43464:SF19">
    <property type="entry name" value="UBIQUINONE BIOSYNTHESIS O-METHYLTRANSFERASE, MITOCHONDRIAL"/>
    <property type="match status" value="1"/>
</dbReference>
<keyword evidence="2 5" id="KW-0808">Transferase</keyword>
<keyword evidence="3 5" id="KW-0831">Ubiquinone biosynthesis</keyword>
<dbReference type="EMBL" id="VYXP01000004">
    <property type="protein sequence ID" value="KAA9131875.1"/>
    <property type="molecule type" value="Genomic_DNA"/>
</dbReference>
<keyword evidence="4 5" id="KW-0949">S-adenosyl-L-methionine</keyword>
<dbReference type="GO" id="GO:0032259">
    <property type="term" value="P:methylation"/>
    <property type="evidence" value="ECO:0007669"/>
    <property type="project" value="UniProtKB-KW"/>
</dbReference>
<evidence type="ECO:0000256" key="1">
    <source>
        <dbReference type="ARBA" id="ARBA00022603"/>
    </source>
</evidence>
<dbReference type="NCBIfam" id="TIGR01983">
    <property type="entry name" value="UbiG"/>
    <property type="match status" value="1"/>
</dbReference>
<protein>
    <recommendedName>
        <fullName evidence="5">Ubiquinone biosynthesis O-methyltransferase</fullName>
    </recommendedName>
    <alternativeName>
        <fullName evidence="5">2-polyprenyl-6-hydroxyphenol methylase</fullName>
        <ecNumber evidence="5">2.1.1.222</ecNumber>
    </alternativeName>
    <alternativeName>
        <fullName evidence="5">3-demethylubiquinone 3-O-methyltransferase</fullName>
        <ecNumber evidence="5">2.1.1.64</ecNumber>
    </alternativeName>
</protein>
<feature type="binding site" evidence="5">
    <location>
        <position position="57"/>
    </location>
    <ligand>
        <name>S-adenosyl-L-methionine</name>
        <dbReference type="ChEBI" id="CHEBI:59789"/>
    </ligand>
</feature>
<dbReference type="Proteomes" id="UP000325372">
    <property type="component" value="Unassembled WGS sequence"/>
</dbReference>
<dbReference type="CDD" id="cd02440">
    <property type="entry name" value="AdoMet_MTases"/>
    <property type="match status" value="1"/>
</dbReference>
<dbReference type="SUPFAM" id="SSF53335">
    <property type="entry name" value="S-adenosyl-L-methionine-dependent methyltransferases"/>
    <property type="match status" value="1"/>
</dbReference>
<dbReference type="AlphaFoldDB" id="A0A5N0TA36"/>
<dbReference type="InterPro" id="IPR029063">
    <property type="entry name" value="SAM-dependent_MTases_sf"/>
</dbReference>
<dbReference type="GO" id="GO:0061542">
    <property type="term" value="F:3-demethylubiquinol 3-O-methyltransferase activity"/>
    <property type="evidence" value="ECO:0007669"/>
    <property type="project" value="UniProtKB-UniRule"/>
</dbReference>
<feature type="binding site" evidence="5">
    <location>
        <position position="122"/>
    </location>
    <ligand>
        <name>S-adenosyl-L-methionine</name>
        <dbReference type="ChEBI" id="CHEBI:59789"/>
    </ligand>
</feature>
<keyword evidence="1 5" id="KW-0489">Methyltransferase</keyword>
<evidence type="ECO:0000256" key="5">
    <source>
        <dbReference type="HAMAP-Rule" id="MF_00472"/>
    </source>
</evidence>
<dbReference type="PANTHER" id="PTHR43464">
    <property type="entry name" value="METHYLTRANSFERASE"/>
    <property type="match status" value="1"/>
</dbReference>
<dbReference type="GO" id="GO:0102208">
    <property type="term" value="F:2-polyprenyl-6-hydroxyphenol methylase activity"/>
    <property type="evidence" value="ECO:0007669"/>
    <property type="project" value="UniProtKB-EC"/>
</dbReference>
<evidence type="ECO:0000313" key="6">
    <source>
        <dbReference type="EMBL" id="KAA9131875.1"/>
    </source>
</evidence>
<dbReference type="EC" id="2.1.1.64" evidence="5"/>
<feature type="binding site" evidence="5">
    <location>
        <position position="78"/>
    </location>
    <ligand>
        <name>S-adenosyl-L-methionine</name>
        <dbReference type="ChEBI" id="CHEBI:59789"/>
    </ligand>
</feature>
<evidence type="ECO:0000256" key="3">
    <source>
        <dbReference type="ARBA" id="ARBA00022688"/>
    </source>
</evidence>
<sequence length="237" mass="25857">MNTSNLDPAERDRFNELASSWWDPQGESKPLHDLNPARLRYIRDRATLAGAAVVDVGCGGGLLSEGMAAMGARVTGLDVARRALDVARLHLHESQLEVDYVETTVEAYADDHAGTFDVVTCLEMIEHVPDPVSVVAACARLLKPGGQAFFSTLNRTPVAFALAIVGAEHVMRMLPRGTHRYDRFIRPSELSAWLRRAGLEVHEVTGLHYNPLSGTVRTGGRLDVNYLVHASRPVAAP</sequence>
<comment type="similarity">
    <text evidence="5">Belongs to the methyltransferase superfamily. UbiG/COQ3 family.</text>
</comment>
<dbReference type="HAMAP" id="MF_00472">
    <property type="entry name" value="UbiG"/>
    <property type="match status" value="1"/>
</dbReference>
<accession>A0A5N0TA36</accession>